<proteinExistence type="predicted"/>
<dbReference type="Proteomes" id="UP000276133">
    <property type="component" value="Unassembled WGS sequence"/>
</dbReference>
<accession>A0A3M7SD08</accession>
<dbReference type="AlphaFoldDB" id="A0A3M7SD08"/>
<gene>
    <name evidence="1" type="ORF">BpHYR1_000144</name>
</gene>
<protein>
    <submittedName>
        <fullName evidence="1">Uncharacterized protein</fullName>
    </submittedName>
</protein>
<dbReference type="OrthoDB" id="8123403at2759"/>
<dbReference type="EMBL" id="REGN01001609">
    <property type="protein sequence ID" value="RNA33629.1"/>
    <property type="molecule type" value="Genomic_DNA"/>
</dbReference>
<keyword evidence="2" id="KW-1185">Reference proteome</keyword>
<sequence length="113" mass="12672">MEAPTEAILFNEAAASLLPVLLTDHPTNLHLDIDNKAVIGLWKRVRAKWAKFYTSGRDNMHRFLSVIILMNWARSVNNICVSYVPSADNPADAPSRRIAPSTLLTHRTVAHRV</sequence>
<evidence type="ECO:0000313" key="1">
    <source>
        <dbReference type="EMBL" id="RNA33629.1"/>
    </source>
</evidence>
<organism evidence="1 2">
    <name type="scientific">Brachionus plicatilis</name>
    <name type="common">Marine rotifer</name>
    <name type="synonym">Brachionus muelleri</name>
    <dbReference type="NCBI Taxonomy" id="10195"/>
    <lineage>
        <taxon>Eukaryota</taxon>
        <taxon>Metazoa</taxon>
        <taxon>Spiralia</taxon>
        <taxon>Gnathifera</taxon>
        <taxon>Rotifera</taxon>
        <taxon>Eurotatoria</taxon>
        <taxon>Monogononta</taxon>
        <taxon>Pseudotrocha</taxon>
        <taxon>Ploima</taxon>
        <taxon>Brachionidae</taxon>
        <taxon>Brachionus</taxon>
    </lineage>
</organism>
<name>A0A3M7SD08_BRAPC</name>
<evidence type="ECO:0000313" key="2">
    <source>
        <dbReference type="Proteomes" id="UP000276133"/>
    </source>
</evidence>
<reference evidence="1 2" key="1">
    <citation type="journal article" date="2018" name="Sci. Rep.">
        <title>Genomic signatures of local adaptation to the degree of environmental predictability in rotifers.</title>
        <authorList>
            <person name="Franch-Gras L."/>
            <person name="Hahn C."/>
            <person name="Garcia-Roger E.M."/>
            <person name="Carmona M.J."/>
            <person name="Serra M."/>
            <person name="Gomez A."/>
        </authorList>
    </citation>
    <scope>NUCLEOTIDE SEQUENCE [LARGE SCALE GENOMIC DNA]</scope>
    <source>
        <strain evidence="1">HYR1</strain>
    </source>
</reference>
<comment type="caution">
    <text evidence="1">The sequence shown here is derived from an EMBL/GenBank/DDBJ whole genome shotgun (WGS) entry which is preliminary data.</text>
</comment>